<keyword evidence="1" id="KW-0472">Membrane</keyword>
<dbReference type="AlphaFoldDB" id="A0AA96Y889"/>
<protein>
    <recommendedName>
        <fullName evidence="3">Alpha/beta hydrolase</fullName>
    </recommendedName>
</protein>
<accession>A0AA96Y889</accession>
<organism evidence="2">
    <name type="scientific">Thermoleptolyngbya oregonensis NK1-22</name>
    <dbReference type="NCBI Taxonomy" id="2547457"/>
    <lineage>
        <taxon>Bacteria</taxon>
        <taxon>Bacillati</taxon>
        <taxon>Cyanobacteriota</taxon>
        <taxon>Cyanophyceae</taxon>
        <taxon>Oculatellales</taxon>
        <taxon>Oculatellaceae</taxon>
        <taxon>Thermoleptolyngbya</taxon>
    </lineage>
</organism>
<feature type="transmembrane region" description="Helical" evidence="1">
    <location>
        <begin position="63"/>
        <end position="82"/>
    </location>
</feature>
<sequence>MVVCPGVHSPRFTESFLAAVALDRADMVQICVIPGDRQPVYSPLYGLRVLQHRLGAPLAAPPVLFLGFSAGVVGLAAIAPLWQALGGTVLGLIALDGWGVPLSGPFPIHRLSHDRFTDWSSALLDGPAVGARGSRFYAEPAVAHLDLWRSPHTAMGWWQPASATPVRTTAATCLQTLIHTTAAL</sequence>
<dbReference type="KEGG" id="tog:HNI00_16125"/>
<gene>
    <name evidence="2" type="ORF">HNI00_16125</name>
</gene>
<evidence type="ECO:0000256" key="1">
    <source>
        <dbReference type="SAM" id="Phobius"/>
    </source>
</evidence>
<reference evidence="2" key="1">
    <citation type="submission" date="2020-05" db="EMBL/GenBank/DDBJ databases">
        <authorList>
            <person name="Zhu T."/>
            <person name="Keshari N."/>
            <person name="Lu X."/>
        </authorList>
    </citation>
    <scope>NUCLEOTIDE SEQUENCE</scope>
    <source>
        <strain evidence="2">NK1-22</strain>
    </source>
</reference>
<proteinExistence type="predicted"/>
<evidence type="ECO:0000313" key="2">
    <source>
        <dbReference type="EMBL" id="WOB45840.1"/>
    </source>
</evidence>
<dbReference type="EMBL" id="CP053540">
    <property type="protein sequence ID" value="WOB45840.1"/>
    <property type="molecule type" value="Genomic_DNA"/>
</dbReference>
<keyword evidence="1" id="KW-1133">Transmembrane helix</keyword>
<name>A0AA96Y889_9CYAN</name>
<keyword evidence="1" id="KW-0812">Transmembrane</keyword>
<evidence type="ECO:0008006" key="3">
    <source>
        <dbReference type="Google" id="ProtNLM"/>
    </source>
</evidence>